<name>A0A4U7B770_9PEZI</name>
<organism evidence="1 2">
    <name type="scientific">Elsinoe australis</name>
    <dbReference type="NCBI Taxonomy" id="40998"/>
    <lineage>
        <taxon>Eukaryota</taxon>
        <taxon>Fungi</taxon>
        <taxon>Dikarya</taxon>
        <taxon>Ascomycota</taxon>
        <taxon>Pezizomycotina</taxon>
        <taxon>Dothideomycetes</taxon>
        <taxon>Dothideomycetidae</taxon>
        <taxon>Myriangiales</taxon>
        <taxon>Elsinoaceae</taxon>
        <taxon>Elsinoe</taxon>
    </lineage>
</organism>
<accession>A0A4U7B770</accession>
<protein>
    <submittedName>
        <fullName evidence="1">Uncharacterized protein</fullName>
    </submittedName>
</protein>
<evidence type="ECO:0000313" key="1">
    <source>
        <dbReference type="EMBL" id="TKX25511.1"/>
    </source>
</evidence>
<dbReference type="AlphaFoldDB" id="A0A4U7B770"/>
<gene>
    <name evidence="1" type="ORF">C1H76_2161</name>
</gene>
<evidence type="ECO:0000313" key="2">
    <source>
        <dbReference type="Proteomes" id="UP000308133"/>
    </source>
</evidence>
<proteinExistence type="predicted"/>
<reference evidence="1 2" key="1">
    <citation type="submission" date="2018-02" db="EMBL/GenBank/DDBJ databases">
        <title>Draft genome sequences of Elsinoe sp., causing black scab on jojoba.</title>
        <authorList>
            <person name="Stodart B."/>
            <person name="Jeffress S."/>
            <person name="Ash G."/>
            <person name="Arun Chinnappa K."/>
        </authorList>
    </citation>
    <scope>NUCLEOTIDE SEQUENCE [LARGE SCALE GENOMIC DNA]</scope>
    <source>
        <strain evidence="1 2">Hillstone_2</strain>
    </source>
</reference>
<dbReference type="EMBL" id="PTQR01000028">
    <property type="protein sequence ID" value="TKX25511.1"/>
    <property type="molecule type" value="Genomic_DNA"/>
</dbReference>
<sequence length="554" mass="62659">MSQQNDSDDRLAASIRNLAAEFESLKAGRTKIEAVIEESDDQMHSMEGHVKSLQNQITAMQFYTEGRKLKANAGTWSSDDHLFTEVVSLKAKVSKHEKKLRNSAAAKRELQQTIDAKDEHIRLLQNVIDDPTDKVTRIIDLERSKTADEGRIRSLQETIDQYRMRLDFVEENDDWHKTKCKRRKAKLLELRSDYEQADKSWNRLVKVFLGHVDQSPGSLDIPVTTLEPLLRTCGSALKDNALRRHQEQLGHGFFANEYDSTDPDLSSDTFASEQLSVVSMIEMCTMDLAAEEPQVSLSLAIRLQIGLKNHFTSGVPELPDAIVYLAFCMLCKLFRWGSPMSLVVASHTTKTLLGAYRFKDVKQLSEYVEQCEENCYSRDGNTLLEFHSIMHLSASISDRAGDGRNPVSMDRNDTEKLSGESLADSSRCMHVFDDQHVTETECPGADLVFVQSGSDSFCLRHNASWDPDHPGNTICLLGAPTIFKQGEAYSFVWNHHSIEVEKHHLTKDRYLASELGHYHYKAGGAYSGGVFMEEPGFRSLKGKGYRQWYESDSD</sequence>
<dbReference type="Proteomes" id="UP000308133">
    <property type="component" value="Unassembled WGS sequence"/>
</dbReference>
<comment type="caution">
    <text evidence="1">The sequence shown here is derived from an EMBL/GenBank/DDBJ whole genome shotgun (WGS) entry which is preliminary data.</text>
</comment>